<feature type="domain" description="Response regulatory" evidence="2">
    <location>
        <begin position="6"/>
        <end position="117"/>
    </location>
</feature>
<evidence type="ECO:0000259" key="2">
    <source>
        <dbReference type="PROSITE" id="PS50110"/>
    </source>
</evidence>
<dbReference type="Proteomes" id="UP000190092">
    <property type="component" value="Unassembled WGS sequence"/>
</dbReference>
<proteinExistence type="predicted"/>
<dbReference type="PROSITE" id="PS50110">
    <property type="entry name" value="RESPONSE_REGULATORY"/>
    <property type="match status" value="1"/>
</dbReference>
<organism evidence="3 4">
    <name type="scientific">Enhydrobacter aerosaccus</name>
    <dbReference type="NCBI Taxonomy" id="225324"/>
    <lineage>
        <taxon>Bacteria</taxon>
        <taxon>Pseudomonadati</taxon>
        <taxon>Pseudomonadota</taxon>
        <taxon>Alphaproteobacteria</taxon>
        <taxon>Hyphomicrobiales</taxon>
        <taxon>Enhydrobacter</taxon>
    </lineage>
</organism>
<sequence>MFEGSKILVVEDNYLLAEVVCEFVLDCGMEPIGPASGVETGLVYARQAPLDGALLDINLDDRFCFPICAMLAQRSIPFAFLTGYSHLSLIPQAYRHVPLVAKPFDPDELKGVIHNMLDGRRDGPLVRAASSIARLAAVS</sequence>
<gene>
    <name evidence="3" type="ORF">SAMN02745126_01556</name>
</gene>
<keyword evidence="1" id="KW-0597">Phosphoprotein</keyword>
<dbReference type="InterPro" id="IPR001789">
    <property type="entry name" value="Sig_transdc_resp-reg_receiver"/>
</dbReference>
<reference evidence="4" key="1">
    <citation type="submission" date="2017-02" db="EMBL/GenBank/DDBJ databases">
        <authorList>
            <person name="Varghese N."/>
            <person name="Submissions S."/>
        </authorList>
    </citation>
    <scope>NUCLEOTIDE SEQUENCE [LARGE SCALE GENOMIC DNA]</scope>
    <source>
        <strain evidence="4">ATCC 27094</strain>
    </source>
</reference>
<evidence type="ECO:0000313" key="4">
    <source>
        <dbReference type="Proteomes" id="UP000190092"/>
    </source>
</evidence>
<dbReference type="InterPro" id="IPR011006">
    <property type="entry name" value="CheY-like_superfamily"/>
</dbReference>
<accession>A0A1T4LIT7</accession>
<dbReference type="GO" id="GO:0000160">
    <property type="term" value="P:phosphorelay signal transduction system"/>
    <property type="evidence" value="ECO:0007669"/>
    <property type="project" value="InterPro"/>
</dbReference>
<dbReference type="AlphaFoldDB" id="A0A1T4LIT7"/>
<dbReference type="RefSeq" id="WP_170920820.1">
    <property type="nucleotide sequence ID" value="NZ_FUWJ01000001.1"/>
</dbReference>
<protein>
    <submittedName>
        <fullName evidence="3">CheY chemotaxis protein or a CheY-like REC (Receiver) domain</fullName>
    </submittedName>
</protein>
<evidence type="ECO:0000313" key="3">
    <source>
        <dbReference type="EMBL" id="SJZ54324.1"/>
    </source>
</evidence>
<evidence type="ECO:0000256" key="1">
    <source>
        <dbReference type="PROSITE-ProRule" id="PRU00169"/>
    </source>
</evidence>
<name>A0A1T4LIT7_9HYPH</name>
<dbReference type="EMBL" id="FUWJ01000001">
    <property type="protein sequence ID" value="SJZ54324.1"/>
    <property type="molecule type" value="Genomic_DNA"/>
</dbReference>
<dbReference type="STRING" id="225324.SAMN02745126_01556"/>
<dbReference type="Gene3D" id="3.40.50.2300">
    <property type="match status" value="1"/>
</dbReference>
<feature type="modified residue" description="4-aspartylphosphate" evidence="1">
    <location>
        <position position="56"/>
    </location>
</feature>
<dbReference type="SUPFAM" id="SSF52172">
    <property type="entry name" value="CheY-like"/>
    <property type="match status" value="1"/>
</dbReference>
<dbReference type="SMART" id="SM00448">
    <property type="entry name" value="REC"/>
    <property type="match status" value="1"/>
</dbReference>
<keyword evidence="4" id="KW-1185">Reference proteome</keyword>